<dbReference type="GO" id="GO:0016020">
    <property type="term" value="C:membrane"/>
    <property type="evidence" value="ECO:0007669"/>
    <property type="project" value="UniProtKB-SubCell"/>
</dbReference>
<evidence type="ECO:0000256" key="1">
    <source>
        <dbReference type="ARBA" id="ARBA00004141"/>
    </source>
</evidence>
<feature type="transmembrane region" description="Helical" evidence="8">
    <location>
        <begin position="50"/>
        <end position="67"/>
    </location>
</feature>
<evidence type="ECO:0000256" key="7">
    <source>
        <dbReference type="ARBA" id="ARBA00023136"/>
    </source>
</evidence>
<keyword evidence="5 8" id="KW-0812">Transmembrane</keyword>
<dbReference type="GO" id="GO:0008374">
    <property type="term" value="F:O-acyltransferase activity"/>
    <property type="evidence" value="ECO:0007669"/>
    <property type="project" value="InterPro"/>
</dbReference>
<evidence type="ECO:0000313" key="10">
    <source>
        <dbReference type="EMBL" id="OBZ87363.1"/>
    </source>
</evidence>
<dbReference type="InterPro" id="IPR032805">
    <property type="entry name" value="Wax_synthase_dom"/>
</dbReference>
<protein>
    <submittedName>
        <fullName evidence="10">Putative long-chain-alcohol O-fatty-acyltransferase 9</fullName>
    </submittedName>
</protein>
<keyword evidence="11" id="KW-1185">Reference proteome</keyword>
<comment type="subcellular location">
    <subcellularLocation>
        <location evidence="1">Membrane</location>
        <topology evidence="1">Multi-pass membrane protein</topology>
    </subcellularLocation>
</comment>
<dbReference type="Pfam" id="PF13813">
    <property type="entry name" value="MBOAT_2"/>
    <property type="match status" value="1"/>
</dbReference>
<dbReference type="InParanoid" id="A0A1C7NE31"/>
<proteinExistence type="inferred from homology"/>
<keyword evidence="6 8" id="KW-1133">Transmembrane helix</keyword>
<keyword evidence="4 10" id="KW-0808">Transferase</keyword>
<evidence type="ECO:0000313" key="11">
    <source>
        <dbReference type="Proteomes" id="UP000093000"/>
    </source>
</evidence>
<evidence type="ECO:0000259" key="9">
    <source>
        <dbReference type="Pfam" id="PF13813"/>
    </source>
</evidence>
<evidence type="ECO:0000256" key="8">
    <source>
        <dbReference type="SAM" id="Phobius"/>
    </source>
</evidence>
<dbReference type="AlphaFoldDB" id="A0A1C7NE31"/>
<dbReference type="PANTHER" id="PTHR31595">
    <property type="entry name" value="LONG-CHAIN-ALCOHOL O-FATTY-ACYLTRANSFERASE 3-RELATED"/>
    <property type="match status" value="1"/>
</dbReference>
<comment type="caution">
    <text evidence="10">The sequence shown here is derived from an EMBL/GenBank/DDBJ whole genome shotgun (WGS) entry which is preliminary data.</text>
</comment>
<dbReference type="OrthoDB" id="1077582at2759"/>
<keyword evidence="7 8" id="KW-0472">Membrane</keyword>
<feature type="transmembrane region" description="Helical" evidence="8">
    <location>
        <begin position="18"/>
        <end position="38"/>
    </location>
</feature>
<dbReference type="Proteomes" id="UP000093000">
    <property type="component" value="Unassembled WGS sequence"/>
</dbReference>
<evidence type="ECO:0000256" key="2">
    <source>
        <dbReference type="ARBA" id="ARBA00005179"/>
    </source>
</evidence>
<dbReference type="EMBL" id="LUGH01000227">
    <property type="protein sequence ID" value="OBZ87363.1"/>
    <property type="molecule type" value="Genomic_DNA"/>
</dbReference>
<name>A0A1C7NE31_9FUNG</name>
<organism evidence="10 11">
    <name type="scientific">Choanephora cucurbitarum</name>
    <dbReference type="NCBI Taxonomy" id="101091"/>
    <lineage>
        <taxon>Eukaryota</taxon>
        <taxon>Fungi</taxon>
        <taxon>Fungi incertae sedis</taxon>
        <taxon>Mucoromycota</taxon>
        <taxon>Mucoromycotina</taxon>
        <taxon>Mucoromycetes</taxon>
        <taxon>Mucorales</taxon>
        <taxon>Mucorineae</taxon>
        <taxon>Choanephoraceae</taxon>
        <taxon>Choanephoroideae</taxon>
        <taxon>Choanephora</taxon>
    </lineage>
</organism>
<feature type="transmembrane region" description="Helical" evidence="8">
    <location>
        <begin position="167"/>
        <end position="188"/>
    </location>
</feature>
<evidence type="ECO:0000256" key="4">
    <source>
        <dbReference type="ARBA" id="ARBA00022679"/>
    </source>
</evidence>
<feature type="domain" description="Wax synthase" evidence="9">
    <location>
        <begin position="201"/>
        <end position="290"/>
    </location>
</feature>
<comment type="pathway">
    <text evidence="2">Secondary metabolite biosynthesis.</text>
</comment>
<reference evidence="10 11" key="1">
    <citation type="submission" date="2016-03" db="EMBL/GenBank/DDBJ databases">
        <title>Choanephora cucurbitarum.</title>
        <authorList>
            <person name="Min B."/>
            <person name="Park H."/>
            <person name="Park J.-H."/>
            <person name="Shin H.-D."/>
            <person name="Choi I.-G."/>
        </authorList>
    </citation>
    <scope>NUCLEOTIDE SEQUENCE [LARGE SCALE GENOMIC DNA]</scope>
    <source>
        <strain evidence="10 11">KUS-F28377</strain>
    </source>
</reference>
<accession>A0A1C7NE31</accession>
<sequence>MHSYSASPFIEISLPPAYILPIPALISLYISLAIFDLILLRYQHVVSPKAVRWCMTVIHILVPMIVISDNPPLNVLIAATPWFLATYTASMSFSENLTLIGWIKALLQIVIDREAEVKSETLIRLGGLKKMALGMMKVSFLHLAVNPMLPEHTQEALAYPWTHPMSMFYTILFGVKGYCMLGVVDFFIGVEQTLFAWNLVSLFHSPILASSPRDFWSRRWNRIVRNLLHAHVFSSNKAKTTKVQHSPRPSFWSTRQGRGLLTFVISGVFHELIIMSACRKLTLENFMFFTLQGIAVMIEVELRQGALKQQPRGKTRIMCIAAQLFFMSVSGRLFNGPFLRYDFFS</sequence>
<dbReference type="InterPro" id="IPR044851">
    <property type="entry name" value="Wax_synthase"/>
</dbReference>
<gene>
    <name evidence="10" type="ORF">A0J61_04587</name>
</gene>
<comment type="similarity">
    <text evidence="3">Belongs to the wax synthase family.</text>
</comment>
<dbReference type="GO" id="GO:0006629">
    <property type="term" value="P:lipid metabolic process"/>
    <property type="evidence" value="ECO:0007669"/>
    <property type="project" value="InterPro"/>
</dbReference>
<feature type="transmembrane region" description="Helical" evidence="8">
    <location>
        <begin position="314"/>
        <end position="334"/>
    </location>
</feature>
<dbReference type="PANTHER" id="PTHR31595:SF57">
    <property type="entry name" value="OS04G0481900 PROTEIN"/>
    <property type="match status" value="1"/>
</dbReference>
<keyword evidence="10" id="KW-0012">Acyltransferase</keyword>
<evidence type="ECO:0000256" key="5">
    <source>
        <dbReference type="ARBA" id="ARBA00022692"/>
    </source>
</evidence>
<evidence type="ECO:0000256" key="3">
    <source>
        <dbReference type="ARBA" id="ARBA00007282"/>
    </source>
</evidence>
<evidence type="ECO:0000256" key="6">
    <source>
        <dbReference type="ARBA" id="ARBA00022989"/>
    </source>
</evidence>